<evidence type="ECO:0000313" key="2">
    <source>
        <dbReference type="EMBL" id="KAK3679077.1"/>
    </source>
</evidence>
<comment type="caution">
    <text evidence="2">The sequence shown here is derived from an EMBL/GenBank/DDBJ whole genome shotgun (WGS) entry which is preliminary data.</text>
</comment>
<evidence type="ECO:0000313" key="3">
    <source>
        <dbReference type="Proteomes" id="UP001274830"/>
    </source>
</evidence>
<dbReference type="Proteomes" id="UP001274830">
    <property type="component" value="Unassembled WGS sequence"/>
</dbReference>
<evidence type="ECO:0000259" key="1">
    <source>
        <dbReference type="Pfam" id="PF01814"/>
    </source>
</evidence>
<gene>
    <name evidence="2" type="ORF">LTR78_001530</name>
</gene>
<sequence length="255" mass="29193">MAPRWADSPYTLISTKAFSSDTSHSANYVATQMALAHNGMLRGLNSIYLQAATLPAKDHTVIKDFLTYCQCWSESMHHHHDAEEAEFFPSIEKISGVKGLMEKNVEQHRAFTPGFEAFQKYAETCPPAEYDGQRMRKLVEDFAEPLSKHLHDEIETLLALKEYDSVEIRKAYKRFEKILMNTDNYRIAPLVFGTADRHFEGAIHDFPSVPFFVPYVIHYIFGSKYRGAWRFNPCTAWRDRKELAFPPPPSAAGHA</sequence>
<reference evidence="2" key="1">
    <citation type="submission" date="2023-07" db="EMBL/GenBank/DDBJ databases">
        <title>Black Yeasts Isolated from many extreme environments.</title>
        <authorList>
            <person name="Coleine C."/>
            <person name="Stajich J.E."/>
            <person name="Selbmann L."/>
        </authorList>
    </citation>
    <scope>NUCLEOTIDE SEQUENCE</scope>
    <source>
        <strain evidence="2">CCFEE 5485</strain>
    </source>
</reference>
<dbReference type="AlphaFoldDB" id="A0AAE0WWI1"/>
<dbReference type="Pfam" id="PF01814">
    <property type="entry name" value="Hemerythrin"/>
    <property type="match status" value="1"/>
</dbReference>
<dbReference type="Gene3D" id="1.20.120.520">
    <property type="entry name" value="nmb1532 protein domain like"/>
    <property type="match status" value="1"/>
</dbReference>
<name>A0AAE0WWI1_9PEZI</name>
<dbReference type="PANTHER" id="PTHR38048">
    <property type="entry name" value="EXPRESSED PROTEIN"/>
    <property type="match status" value="1"/>
</dbReference>
<protein>
    <recommendedName>
        <fullName evidence="1">Hemerythrin-like domain-containing protein</fullName>
    </recommendedName>
</protein>
<dbReference type="PANTHER" id="PTHR38048:SF2">
    <property type="entry name" value="HEMERYTHRIN-LIKE DOMAIN-CONTAINING PROTEIN"/>
    <property type="match status" value="1"/>
</dbReference>
<dbReference type="InterPro" id="IPR012312">
    <property type="entry name" value="Hemerythrin-like"/>
</dbReference>
<feature type="domain" description="Hemerythrin-like" evidence="1">
    <location>
        <begin position="33"/>
        <end position="159"/>
    </location>
</feature>
<dbReference type="CDD" id="cd12108">
    <property type="entry name" value="Hr-like"/>
    <property type="match status" value="1"/>
</dbReference>
<dbReference type="InterPro" id="IPR053206">
    <property type="entry name" value="Dimeric_xanthone_biosynth"/>
</dbReference>
<dbReference type="EMBL" id="JAUTXT010000003">
    <property type="protein sequence ID" value="KAK3679077.1"/>
    <property type="molecule type" value="Genomic_DNA"/>
</dbReference>
<keyword evidence="3" id="KW-1185">Reference proteome</keyword>
<organism evidence="2 3">
    <name type="scientific">Recurvomyces mirabilis</name>
    <dbReference type="NCBI Taxonomy" id="574656"/>
    <lineage>
        <taxon>Eukaryota</taxon>
        <taxon>Fungi</taxon>
        <taxon>Dikarya</taxon>
        <taxon>Ascomycota</taxon>
        <taxon>Pezizomycotina</taxon>
        <taxon>Dothideomycetes</taxon>
        <taxon>Dothideomycetidae</taxon>
        <taxon>Mycosphaerellales</taxon>
        <taxon>Teratosphaeriaceae</taxon>
        <taxon>Recurvomyces</taxon>
    </lineage>
</organism>
<proteinExistence type="predicted"/>
<accession>A0AAE0WWI1</accession>